<dbReference type="GO" id="GO:0005737">
    <property type="term" value="C:cytoplasm"/>
    <property type="evidence" value="ECO:0007669"/>
    <property type="project" value="UniProtKB-SubCell"/>
</dbReference>
<dbReference type="Proteomes" id="UP000243401">
    <property type="component" value="Unassembled WGS sequence"/>
</dbReference>
<dbReference type="PANTHER" id="PTHR40596">
    <property type="entry name" value="CITRATE LYASE ALPHA CHAIN"/>
    <property type="match status" value="1"/>
</dbReference>
<evidence type="ECO:0000256" key="1">
    <source>
        <dbReference type="PIRNR" id="PIRNR009451"/>
    </source>
</evidence>
<dbReference type="Gene3D" id="3.40.1080.10">
    <property type="entry name" value="Glutaconate Coenzyme A-transferase"/>
    <property type="match status" value="2"/>
</dbReference>
<dbReference type="GO" id="GO:0008815">
    <property type="term" value="F:citrate (pro-3S)-lyase activity"/>
    <property type="evidence" value="ECO:0007669"/>
    <property type="project" value="UniProtKB-UniRule"/>
</dbReference>
<comment type="catalytic activity">
    <reaction evidence="1">
        <text>citrate + acetyl-CoA = (3S)-citryl-CoA + acetate</text>
        <dbReference type="Rhea" id="RHEA:19405"/>
        <dbReference type="ChEBI" id="CHEBI:16947"/>
        <dbReference type="ChEBI" id="CHEBI:30089"/>
        <dbReference type="ChEBI" id="CHEBI:57288"/>
        <dbReference type="ChEBI" id="CHEBI:57321"/>
        <dbReference type="EC" id="2.8.3.10"/>
    </reaction>
</comment>
<accession>A0AAJ3U0Q5</accession>
<protein>
    <recommendedName>
        <fullName evidence="1">Citrate lyase alpha chain</fullName>
        <shortName evidence="1">Citrase alpha chain</shortName>
        <ecNumber evidence="1">2.8.3.10</ecNumber>
        <ecNumber evidence="1">4.1.3.6</ecNumber>
    </recommendedName>
    <alternativeName>
        <fullName evidence="1">Citrate (pro-3S)-lyase alpha chain</fullName>
    </alternativeName>
    <alternativeName>
        <fullName evidence="1">Citrate CoA-transferase subunit</fullName>
    </alternativeName>
</protein>
<reference evidence="2 3" key="1">
    <citation type="submission" date="2010-04" db="EMBL/GenBank/DDBJ databases">
        <title>The Genome Sequence of Escherichia coli H605.</title>
        <authorList>
            <consortium name="The Broad Institute Genome Sequencing Platform"/>
            <consortium name="The Broad Institute Genome Sequencing Center for Infectious Disease"/>
            <person name="Feldgarden M."/>
            <person name="Gordon D.M."/>
            <person name="Johnson J.R."/>
            <person name="Johnston B.D."/>
            <person name="Young S."/>
            <person name="Zeng Q."/>
            <person name="Koehrsen M."/>
            <person name="Alvarado L."/>
            <person name="Berlin A.M."/>
            <person name="Borenstein D."/>
            <person name="Chapman S.B."/>
            <person name="Chen Z."/>
            <person name="Engels R."/>
            <person name="Freedman E."/>
            <person name="Gellesch M."/>
            <person name="Goldberg J."/>
            <person name="Griggs A."/>
            <person name="Gujja S."/>
            <person name="Heilman E.R."/>
            <person name="Heiman D.I."/>
            <person name="Hepburn T.A."/>
            <person name="Howarth C."/>
            <person name="Jen D."/>
            <person name="Larson L."/>
            <person name="Mehta T."/>
            <person name="Park D."/>
            <person name="Pearson M."/>
            <person name="Richards J."/>
            <person name="Roberts A."/>
            <person name="Saif S."/>
            <person name="Shea T.D."/>
            <person name="Shenoy N."/>
            <person name="Sisk P."/>
            <person name="Stolte C."/>
            <person name="Sykes S.N."/>
            <person name="Walk T."/>
            <person name="White J."/>
            <person name="Yandava C."/>
            <person name="Haas B."/>
            <person name="Henn M.R."/>
            <person name="Nusbaum C."/>
            <person name="Birren B."/>
        </authorList>
    </citation>
    <scope>NUCLEOTIDE SEQUENCE [LARGE SCALE GENOMIC DNA]</scope>
    <source>
        <strain evidence="2 3">H605</strain>
    </source>
</reference>
<keyword evidence="1 2" id="KW-0456">Lyase</keyword>
<dbReference type="PIRSF" id="PIRSF009451">
    <property type="entry name" value="Citrt_lyas_alpha"/>
    <property type="match status" value="1"/>
</dbReference>
<evidence type="ECO:0000313" key="2">
    <source>
        <dbReference type="EMBL" id="OSL49534.1"/>
    </source>
</evidence>
<evidence type="ECO:0000313" key="3">
    <source>
        <dbReference type="Proteomes" id="UP000243401"/>
    </source>
</evidence>
<comment type="subcellular location">
    <subcellularLocation>
        <location evidence="1">Cytoplasm</location>
    </subcellularLocation>
</comment>
<dbReference type="InterPro" id="IPR037171">
    <property type="entry name" value="NagB/RpiA_transferase-like"/>
</dbReference>
<comment type="catalytic activity">
    <reaction evidence="1">
        <text>citrate = oxaloacetate + acetate</text>
        <dbReference type="Rhea" id="RHEA:10760"/>
        <dbReference type="ChEBI" id="CHEBI:16452"/>
        <dbReference type="ChEBI" id="CHEBI:16947"/>
        <dbReference type="ChEBI" id="CHEBI:30089"/>
        <dbReference type="EC" id="4.1.3.6"/>
    </reaction>
</comment>
<comment type="caution">
    <text evidence="2">The sequence shown here is derived from an EMBL/GenBank/DDBJ whole genome shotgun (WGS) entry which is preliminary data.</text>
</comment>
<dbReference type="EC" id="4.1.3.6" evidence="1"/>
<dbReference type="GO" id="GO:0008814">
    <property type="term" value="F:citrate CoA-transferase activity"/>
    <property type="evidence" value="ECO:0007669"/>
    <property type="project" value="UniProtKB-UniRule"/>
</dbReference>
<gene>
    <name evidence="2" type="ORF">EATG_00402</name>
</gene>
<organism evidence="2 3">
    <name type="scientific">Escherichia coli H605</name>
    <dbReference type="NCBI Taxonomy" id="656410"/>
    <lineage>
        <taxon>Bacteria</taxon>
        <taxon>Pseudomonadati</taxon>
        <taxon>Pseudomonadota</taxon>
        <taxon>Gammaproteobacteria</taxon>
        <taxon>Enterobacterales</taxon>
        <taxon>Enterobacteriaceae</taxon>
        <taxon>Escherichia</taxon>
    </lineage>
</organism>
<dbReference type="GO" id="GO:0009346">
    <property type="term" value="C:ATP-independent citrate lyase complex"/>
    <property type="evidence" value="ECO:0007669"/>
    <property type="project" value="UniProtKB-UniRule"/>
</dbReference>
<sequence length="531" mass="57447">MPVWCSPAQNFPASAKNKAIKMTQKIEQSQRQERVAAWNRRAECDLAAFQNSPKQTYQAEKARDRKLCANLEDAIRRSGLKDGMTVSFHHAFRGGDLTVNMVMDVIAKMGFKNLTLASSSLSDCHAPLVEHIRQGVVTRIYTSGLRGPLAEEISRGLLAEPVQIHSHGGRVHLVQSGELNIDVAFLGVPSCDEFGNANGYTGKACCGSLGYAMVDADNAKQVVMLTEELLPYPHNPASIEQDQVDLIVKVDRVGDAAKIGAGATRMTTNPRELLIARSAADVIVNSGYFKEGFSMQTGTGGASLAVTRFLEDKMRSRDIRADFALGGITATMVDLHEKGLIRKLLDVQSFDSHAAQSLARNPNHIEISANQYANWGSKGASVDRLDVVVLSALEIDTQFNVNVLTGSDGVLRGASGGHCDTAIASALSIIVAPLVRGRIPTLVDNVLTCITPGSSVDILVTDHGIAVNPARPELAERLQEAGIKVVSIEWLRERARLLTGEPQPIEFTDRVVAVVRYRDGSVIDVVHQVKE</sequence>
<dbReference type="PANTHER" id="PTHR40596:SF1">
    <property type="entry name" value="CITRATE LYASE ALPHA CHAIN"/>
    <property type="match status" value="1"/>
</dbReference>
<dbReference type="NCBIfam" id="TIGR01584">
    <property type="entry name" value="citF"/>
    <property type="match status" value="1"/>
</dbReference>
<dbReference type="InterPro" id="IPR006472">
    <property type="entry name" value="Citrate_lyase_asu"/>
</dbReference>
<keyword evidence="1" id="KW-0963">Cytoplasm</keyword>
<dbReference type="SUPFAM" id="SSF100950">
    <property type="entry name" value="NagB/RpiA/CoA transferase-like"/>
    <property type="match status" value="2"/>
</dbReference>
<dbReference type="Pfam" id="PF04223">
    <property type="entry name" value="CitF"/>
    <property type="match status" value="1"/>
</dbReference>
<dbReference type="GO" id="GO:0006084">
    <property type="term" value="P:acetyl-CoA metabolic process"/>
    <property type="evidence" value="ECO:0007669"/>
    <property type="project" value="UniProtKB-UniRule"/>
</dbReference>
<keyword evidence="1" id="KW-0808">Transferase</keyword>
<dbReference type="EMBL" id="ADJX01000002">
    <property type="protein sequence ID" value="OSL49534.1"/>
    <property type="molecule type" value="Genomic_DNA"/>
</dbReference>
<name>A0AAJ3U0Q5_ECOLX</name>
<dbReference type="AlphaFoldDB" id="A0AAJ3U0Q5"/>
<proteinExistence type="predicted"/>
<dbReference type="EC" id="2.8.3.10" evidence="1"/>